<evidence type="ECO:0000256" key="7">
    <source>
        <dbReference type="RuleBase" id="RU003942"/>
    </source>
</evidence>
<dbReference type="Pfam" id="PF00893">
    <property type="entry name" value="Multi_Drug_Res"/>
    <property type="match status" value="1"/>
</dbReference>
<accession>A0A2W0CM24</accession>
<dbReference type="InterPro" id="IPR037185">
    <property type="entry name" value="EmrE-like"/>
</dbReference>
<evidence type="ECO:0000256" key="2">
    <source>
        <dbReference type="ARBA" id="ARBA00022448"/>
    </source>
</evidence>
<dbReference type="SUPFAM" id="SSF103481">
    <property type="entry name" value="Multidrug resistance efflux transporter EmrE"/>
    <property type="match status" value="1"/>
</dbReference>
<dbReference type="InterPro" id="IPR000390">
    <property type="entry name" value="Small_drug/metabolite_transptr"/>
</dbReference>
<evidence type="ECO:0000256" key="8">
    <source>
        <dbReference type="SAM" id="Phobius"/>
    </source>
</evidence>
<dbReference type="PANTHER" id="PTHR30561:SF1">
    <property type="entry name" value="MULTIDRUG TRANSPORTER EMRE"/>
    <property type="match status" value="1"/>
</dbReference>
<dbReference type="Proteomes" id="UP000247459">
    <property type="component" value="Unassembled WGS sequence"/>
</dbReference>
<dbReference type="OrthoDB" id="21828at2"/>
<keyword evidence="5 8" id="KW-1133">Transmembrane helix</keyword>
<dbReference type="PANTHER" id="PTHR30561">
    <property type="entry name" value="SMR FAMILY PROTON-DEPENDENT DRUG EFFLUX TRANSPORTER SUGE"/>
    <property type="match status" value="1"/>
</dbReference>
<dbReference type="Gene3D" id="1.10.3730.20">
    <property type="match status" value="1"/>
</dbReference>
<evidence type="ECO:0000256" key="4">
    <source>
        <dbReference type="ARBA" id="ARBA00022692"/>
    </source>
</evidence>
<dbReference type="EMBL" id="PRLG01000018">
    <property type="protein sequence ID" value="PYY29295.1"/>
    <property type="molecule type" value="Genomic_DNA"/>
</dbReference>
<proteinExistence type="inferred from homology"/>
<feature type="transmembrane region" description="Helical" evidence="8">
    <location>
        <begin position="32"/>
        <end position="50"/>
    </location>
</feature>
<dbReference type="FunFam" id="1.10.3730.20:FF:000001">
    <property type="entry name" value="Quaternary ammonium compound resistance transporter SugE"/>
    <property type="match status" value="1"/>
</dbReference>
<dbReference type="GO" id="GO:0022857">
    <property type="term" value="F:transmembrane transporter activity"/>
    <property type="evidence" value="ECO:0007669"/>
    <property type="project" value="InterPro"/>
</dbReference>
<name>A0A2W0CM24_9BACL</name>
<reference evidence="9 10" key="1">
    <citation type="submission" date="2018-01" db="EMBL/GenBank/DDBJ databases">
        <title>Genome sequence of the PGP bacterium Paenibacillus illinoisensis E3.</title>
        <authorList>
            <person name="Rolli E."/>
            <person name="Marasco R."/>
            <person name="Bessem C."/>
            <person name="Michoud G."/>
            <person name="Gaiarsa S."/>
            <person name="Borin S."/>
            <person name="Daffonchio D."/>
        </authorList>
    </citation>
    <scope>NUCLEOTIDE SEQUENCE [LARGE SCALE GENOMIC DNA]</scope>
    <source>
        <strain evidence="9 10">E3</strain>
    </source>
</reference>
<dbReference type="RefSeq" id="WP_110758467.1">
    <property type="nucleotide sequence ID" value="NZ_PRLG01000018.1"/>
</dbReference>
<dbReference type="GO" id="GO:0005886">
    <property type="term" value="C:plasma membrane"/>
    <property type="evidence" value="ECO:0007669"/>
    <property type="project" value="UniProtKB-SubCell"/>
</dbReference>
<comment type="caution">
    <text evidence="9">The sequence shown here is derived from an EMBL/GenBank/DDBJ whole genome shotgun (WGS) entry which is preliminary data.</text>
</comment>
<gene>
    <name evidence="9" type="primary">emrE</name>
    <name evidence="9" type="ORF">PIL02S_02244</name>
</gene>
<evidence type="ECO:0000256" key="6">
    <source>
        <dbReference type="ARBA" id="ARBA00023136"/>
    </source>
</evidence>
<sequence>MAWLWLAVAVLFEVAGTISMKMSEGLSKPGLAVLMGIFYLISFGVMSLALKEIPVSIAYAIWSGAGITILALVGLFAFQEPMTWLKAGSLLLIILGVAGLRMGSPEAKVPSNGSLQLAAEYSPSVLAQDSSLHHDAELQPDKEG</sequence>
<dbReference type="AlphaFoldDB" id="A0A2W0CM24"/>
<evidence type="ECO:0000313" key="10">
    <source>
        <dbReference type="Proteomes" id="UP000247459"/>
    </source>
</evidence>
<feature type="transmembrane region" description="Helical" evidence="8">
    <location>
        <begin position="57"/>
        <end position="78"/>
    </location>
</feature>
<comment type="subcellular location">
    <subcellularLocation>
        <location evidence="1 7">Cell membrane</location>
        <topology evidence="1 7">Multi-pass membrane protein</topology>
    </subcellularLocation>
</comment>
<keyword evidence="2" id="KW-0813">Transport</keyword>
<evidence type="ECO:0000313" key="9">
    <source>
        <dbReference type="EMBL" id="PYY29295.1"/>
    </source>
</evidence>
<evidence type="ECO:0000256" key="1">
    <source>
        <dbReference type="ARBA" id="ARBA00004651"/>
    </source>
</evidence>
<evidence type="ECO:0000256" key="3">
    <source>
        <dbReference type="ARBA" id="ARBA00022475"/>
    </source>
</evidence>
<evidence type="ECO:0000256" key="5">
    <source>
        <dbReference type="ARBA" id="ARBA00022989"/>
    </source>
</evidence>
<feature type="transmembrane region" description="Helical" evidence="8">
    <location>
        <begin position="84"/>
        <end position="102"/>
    </location>
</feature>
<keyword evidence="3" id="KW-1003">Cell membrane</keyword>
<protein>
    <submittedName>
        <fullName evidence="9">DMT superfamily drug-metabolite transporter</fullName>
    </submittedName>
</protein>
<keyword evidence="6 8" id="KW-0472">Membrane</keyword>
<organism evidence="9 10">
    <name type="scientific">Paenibacillus illinoisensis</name>
    <dbReference type="NCBI Taxonomy" id="59845"/>
    <lineage>
        <taxon>Bacteria</taxon>
        <taxon>Bacillati</taxon>
        <taxon>Bacillota</taxon>
        <taxon>Bacilli</taxon>
        <taxon>Bacillales</taxon>
        <taxon>Paenibacillaceae</taxon>
        <taxon>Paenibacillus</taxon>
    </lineage>
</organism>
<comment type="similarity">
    <text evidence="7">Belongs to the drug/metabolite transporter (DMT) superfamily. Small multidrug resistance (SMR) (TC 2.A.7.1) family.</text>
</comment>
<keyword evidence="4 7" id="KW-0812">Transmembrane</keyword>
<dbReference type="InterPro" id="IPR045324">
    <property type="entry name" value="Small_multidrug_res"/>
</dbReference>